<sequence>MVVVAPRMTRAGAAQRISSVDSQTKSFMIVFRREVFLLPGAAVSAENISWSSRVRFPAGAIWEFIVSEFSLVLSGGRRCPWLFTYRQRLIVLVRCRVETCSPSVTLIRQSSPEPRFGLT</sequence>
<name>A0A8S4RZC2_9NEOP</name>
<comment type="caution">
    <text evidence="1">The sequence shown here is derived from an EMBL/GenBank/DDBJ whole genome shotgun (WGS) entry which is preliminary data.</text>
</comment>
<evidence type="ECO:0000313" key="1">
    <source>
        <dbReference type="EMBL" id="CAH2243200.1"/>
    </source>
</evidence>
<protein>
    <submittedName>
        <fullName evidence="1">Jg3985 protein</fullName>
    </submittedName>
</protein>
<dbReference type="Proteomes" id="UP000838756">
    <property type="component" value="Unassembled WGS sequence"/>
</dbReference>
<organism evidence="1 2">
    <name type="scientific">Pararge aegeria aegeria</name>
    <dbReference type="NCBI Taxonomy" id="348720"/>
    <lineage>
        <taxon>Eukaryota</taxon>
        <taxon>Metazoa</taxon>
        <taxon>Ecdysozoa</taxon>
        <taxon>Arthropoda</taxon>
        <taxon>Hexapoda</taxon>
        <taxon>Insecta</taxon>
        <taxon>Pterygota</taxon>
        <taxon>Neoptera</taxon>
        <taxon>Endopterygota</taxon>
        <taxon>Lepidoptera</taxon>
        <taxon>Glossata</taxon>
        <taxon>Ditrysia</taxon>
        <taxon>Papilionoidea</taxon>
        <taxon>Nymphalidae</taxon>
        <taxon>Satyrinae</taxon>
        <taxon>Satyrini</taxon>
        <taxon>Parargina</taxon>
        <taxon>Pararge</taxon>
    </lineage>
</organism>
<gene>
    <name evidence="1" type="primary">jg3985</name>
    <name evidence="1" type="ORF">PAEG_LOCUS19380</name>
</gene>
<accession>A0A8S4RZC2</accession>
<keyword evidence="2" id="KW-1185">Reference proteome</keyword>
<reference evidence="1" key="1">
    <citation type="submission" date="2022-03" db="EMBL/GenBank/DDBJ databases">
        <authorList>
            <person name="Lindestad O."/>
        </authorList>
    </citation>
    <scope>NUCLEOTIDE SEQUENCE</scope>
</reference>
<proteinExistence type="predicted"/>
<evidence type="ECO:0000313" key="2">
    <source>
        <dbReference type="Proteomes" id="UP000838756"/>
    </source>
</evidence>
<dbReference type="AlphaFoldDB" id="A0A8S4RZC2"/>
<dbReference type="EMBL" id="CAKXAJ010025721">
    <property type="protein sequence ID" value="CAH2243200.1"/>
    <property type="molecule type" value="Genomic_DNA"/>
</dbReference>